<dbReference type="AlphaFoldDB" id="A0A1F5YQ22"/>
<evidence type="ECO:0000313" key="2">
    <source>
        <dbReference type="Proteomes" id="UP000176665"/>
    </source>
</evidence>
<comment type="caution">
    <text evidence="1">The sequence shown here is derived from an EMBL/GenBank/DDBJ whole genome shotgun (WGS) entry which is preliminary data.</text>
</comment>
<evidence type="ECO:0000313" key="1">
    <source>
        <dbReference type="EMBL" id="OGG02289.1"/>
    </source>
</evidence>
<dbReference type="STRING" id="1798371.A2W14_00995"/>
<reference evidence="1 2" key="1">
    <citation type="journal article" date="2016" name="Nat. Commun.">
        <title>Thousands of microbial genomes shed light on interconnected biogeochemical processes in an aquifer system.</title>
        <authorList>
            <person name="Anantharaman K."/>
            <person name="Brown C.T."/>
            <person name="Hug L.A."/>
            <person name="Sharon I."/>
            <person name="Castelle C.J."/>
            <person name="Probst A.J."/>
            <person name="Thomas B.C."/>
            <person name="Singh A."/>
            <person name="Wilkins M.J."/>
            <person name="Karaoz U."/>
            <person name="Brodie E.L."/>
            <person name="Williams K.H."/>
            <person name="Hubbard S.S."/>
            <person name="Banfield J.F."/>
        </authorList>
    </citation>
    <scope>NUCLEOTIDE SEQUENCE [LARGE SCALE GENOMIC DNA]</scope>
</reference>
<evidence type="ECO:0008006" key="3">
    <source>
        <dbReference type="Google" id="ProtNLM"/>
    </source>
</evidence>
<dbReference type="EMBL" id="MFJA01000067">
    <property type="protein sequence ID" value="OGG02289.1"/>
    <property type="molecule type" value="Genomic_DNA"/>
</dbReference>
<sequence length="135" mass="15405">MALYPYTILPGSEFSVAKPLIPVSISYPKTHKVIPYTFALVDSGADVNFCDMNIGTWLGINFRKKKSQEYTAANGQNFIAFSETVCLQVFDKKFLCLFNFSDELTKAYKIILGQKGFFDHFKITFNLPKKSMEFK</sequence>
<accession>A0A1F5YQ22</accession>
<dbReference type="Gene3D" id="2.40.70.10">
    <property type="entry name" value="Acid Proteases"/>
    <property type="match status" value="1"/>
</dbReference>
<proteinExistence type="predicted"/>
<dbReference type="InterPro" id="IPR021109">
    <property type="entry name" value="Peptidase_aspartic_dom_sf"/>
</dbReference>
<protein>
    <recommendedName>
        <fullName evidence="3">Peptidase A2 domain-containing protein</fullName>
    </recommendedName>
</protein>
<dbReference type="Proteomes" id="UP000176665">
    <property type="component" value="Unassembled WGS sequence"/>
</dbReference>
<gene>
    <name evidence="1" type="ORF">A2W14_00995</name>
</gene>
<organism evidence="1 2">
    <name type="scientific">Candidatus Gottesmanbacteria bacterium RBG_16_37_8</name>
    <dbReference type="NCBI Taxonomy" id="1798371"/>
    <lineage>
        <taxon>Bacteria</taxon>
        <taxon>Candidatus Gottesmaniibacteriota</taxon>
    </lineage>
</organism>
<name>A0A1F5YQ22_9BACT</name>